<dbReference type="OrthoDB" id="8756528at2"/>
<dbReference type="NCBIfam" id="NF042415">
    <property type="entry name" value="STY0301_fam"/>
    <property type="match status" value="1"/>
</dbReference>
<accession>A0A0W0TQR7</accession>
<evidence type="ECO:0000256" key="1">
    <source>
        <dbReference type="SAM" id="SignalP"/>
    </source>
</evidence>
<dbReference type="InterPro" id="IPR049973">
    <property type="entry name" value="STY0301-like"/>
</dbReference>
<dbReference type="PATRIC" id="fig|448.7.peg.1112"/>
<name>A0A0W0TQR7_LEGER</name>
<dbReference type="Proteomes" id="UP000054773">
    <property type="component" value="Unassembled WGS sequence"/>
</dbReference>
<dbReference type="AlphaFoldDB" id="A0A0W0TQR7"/>
<keyword evidence="3" id="KW-1185">Reference proteome</keyword>
<dbReference type="EMBL" id="LNYA01000023">
    <property type="protein sequence ID" value="KTC98004.1"/>
    <property type="molecule type" value="Genomic_DNA"/>
</dbReference>
<dbReference type="RefSeq" id="WP_058526221.1">
    <property type="nucleotide sequence ID" value="NZ_CAAAHY010000002.1"/>
</dbReference>
<comment type="caution">
    <text evidence="2">The sequence shown here is derived from an EMBL/GenBank/DDBJ whole genome shotgun (WGS) entry which is preliminary data.</text>
</comment>
<organism evidence="2 3">
    <name type="scientific">Legionella erythra</name>
    <dbReference type="NCBI Taxonomy" id="448"/>
    <lineage>
        <taxon>Bacteria</taxon>
        <taxon>Pseudomonadati</taxon>
        <taxon>Pseudomonadota</taxon>
        <taxon>Gammaproteobacteria</taxon>
        <taxon>Legionellales</taxon>
        <taxon>Legionellaceae</taxon>
        <taxon>Legionella</taxon>
    </lineage>
</organism>
<protein>
    <submittedName>
        <fullName evidence="2">Uncharacterized protein</fullName>
    </submittedName>
</protein>
<reference evidence="2 3" key="1">
    <citation type="submission" date="2015-11" db="EMBL/GenBank/DDBJ databases">
        <title>Genomic analysis of 38 Legionella species identifies large and diverse effector repertoires.</title>
        <authorList>
            <person name="Burstein D."/>
            <person name="Amaro F."/>
            <person name="Zusman T."/>
            <person name="Lifshitz Z."/>
            <person name="Cohen O."/>
            <person name="Gilbert J.A."/>
            <person name="Pupko T."/>
            <person name="Shuman H.A."/>
            <person name="Segal G."/>
        </authorList>
    </citation>
    <scope>NUCLEOTIDE SEQUENCE [LARGE SCALE GENOMIC DNA]</scope>
    <source>
        <strain evidence="2 3">SE-32A-C8</strain>
    </source>
</reference>
<feature type="signal peptide" evidence="1">
    <location>
        <begin position="1"/>
        <end position="23"/>
    </location>
</feature>
<dbReference type="STRING" id="448.Lery_1058"/>
<sequence length="152" mass="16744">MNKTIPGSLLIAFTLMFQHPAFAEQGISPVSRVNSISPACLPTIAVTQALEKTYRGWDAFVPAATYFLDGISFYSGKPDELALLKPDISNNRRAKWTFSPNDSIYMLCEYNQTIIALTKKLPGNLTDCEVIYQNQVMGSKGPLPGRVICHTA</sequence>
<gene>
    <name evidence="2" type="ORF">Lery_1058</name>
</gene>
<feature type="chain" id="PRO_5006913286" evidence="1">
    <location>
        <begin position="24"/>
        <end position="152"/>
    </location>
</feature>
<evidence type="ECO:0000313" key="3">
    <source>
        <dbReference type="Proteomes" id="UP000054773"/>
    </source>
</evidence>
<proteinExistence type="predicted"/>
<evidence type="ECO:0000313" key="2">
    <source>
        <dbReference type="EMBL" id="KTC98004.1"/>
    </source>
</evidence>
<keyword evidence="1" id="KW-0732">Signal</keyword>